<dbReference type="SMART" id="SM00855">
    <property type="entry name" value="PGAM"/>
    <property type="match status" value="1"/>
</dbReference>
<dbReference type="Gene3D" id="3.40.50.1240">
    <property type="entry name" value="Phosphoglycerate mutase-like"/>
    <property type="match status" value="1"/>
</dbReference>
<dbReference type="InterPro" id="IPR029033">
    <property type="entry name" value="His_PPase_superfam"/>
</dbReference>
<comment type="caution">
    <text evidence="4">The sequence shown here is derived from an EMBL/GenBank/DDBJ whole genome shotgun (WGS) entry which is preliminary data.</text>
</comment>
<evidence type="ECO:0000256" key="1">
    <source>
        <dbReference type="ARBA" id="ARBA00022801"/>
    </source>
</evidence>
<dbReference type="RefSeq" id="WP_094922040.1">
    <property type="nucleotide sequence ID" value="NZ_NPIA01000001.1"/>
</dbReference>
<reference evidence="4 5" key="2">
    <citation type="submission" date="2017-09" db="EMBL/GenBank/DDBJ databases">
        <title>Bacillus patelloidae sp. nov., isolated from the intestinal tract of a marine limpet.</title>
        <authorList>
            <person name="Liu R."/>
            <person name="Dong C."/>
            <person name="Shao Z."/>
        </authorList>
    </citation>
    <scope>NUCLEOTIDE SEQUENCE [LARGE SCALE GENOMIC DNA]</scope>
    <source>
        <strain evidence="4 5">SA5d-4</strain>
    </source>
</reference>
<dbReference type="PIRSF" id="PIRSF000709">
    <property type="entry name" value="6PFK_2-Ptase"/>
    <property type="match status" value="1"/>
</dbReference>
<dbReference type="PANTHER" id="PTHR46517:SF1">
    <property type="entry name" value="FRUCTOSE-2,6-BISPHOSPHATASE TIGAR"/>
    <property type="match status" value="1"/>
</dbReference>
<protein>
    <recommendedName>
        <fullName evidence="6">Histidine phosphatase family protein</fullName>
    </recommendedName>
</protein>
<dbReference type="Pfam" id="PF00300">
    <property type="entry name" value="His_Phos_1"/>
    <property type="match status" value="1"/>
</dbReference>
<dbReference type="EMBL" id="NPIA01000001">
    <property type="protein sequence ID" value="OZM58716.1"/>
    <property type="molecule type" value="Genomic_DNA"/>
</dbReference>
<evidence type="ECO:0000256" key="3">
    <source>
        <dbReference type="PIRSR" id="PIRSR613078-2"/>
    </source>
</evidence>
<dbReference type="InterPro" id="IPR001345">
    <property type="entry name" value="PG/BPGM_mutase_AS"/>
</dbReference>
<accession>A0A263C002</accession>
<evidence type="ECO:0000256" key="2">
    <source>
        <dbReference type="PIRSR" id="PIRSR613078-1"/>
    </source>
</evidence>
<name>A0A263C002_9BACI</name>
<dbReference type="PANTHER" id="PTHR46517">
    <property type="entry name" value="FRUCTOSE-2,6-BISPHOSPHATASE TIGAR"/>
    <property type="match status" value="1"/>
</dbReference>
<dbReference type="InterPro" id="IPR013078">
    <property type="entry name" value="His_Pase_superF_clade-1"/>
</dbReference>
<dbReference type="AlphaFoldDB" id="A0A263C002"/>
<dbReference type="PROSITE" id="PS00175">
    <property type="entry name" value="PG_MUTASE"/>
    <property type="match status" value="1"/>
</dbReference>
<dbReference type="SUPFAM" id="SSF53254">
    <property type="entry name" value="Phosphoglycerate mutase-like"/>
    <property type="match status" value="1"/>
</dbReference>
<sequence length="210" mass="24398">MLNIYLTRHGETQWNKEKRLQGSKDSKLTDMGISNAIALGERLSNIEFNAIYSSPIERAYQTARYIKSDKKIPIYTLDNLKEINFGDWEGKTQEEIENIEIYKNEYKNFWEKPHIYDHTPHKGEGLAVFKQRVENVLRKISSDNNNGNILIVTHGAVIKAILSFTMNISTEKMWDPPFIHGASLTNFIWDGEHFNFKMIGDTSHFLDELK</sequence>
<keyword evidence="1" id="KW-0378">Hydrolase</keyword>
<dbReference type="GO" id="GO:0043456">
    <property type="term" value="P:regulation of pentose-phosphate shunt"/>
    <property type="evidence" value="ECO:0007669"/>
    <property type="project" value="TreeGrafter"/>
</dbReference>
<feature type="binding site" evidence="3">
    <location>
        <begin position="8"/>
        <end position="15"/>
    </location>
    <ligand>
        <name>substrate</name>
    </ligand>
</feature>
<organism evidence="4 5">
    <name type="scientific">Lottiidibacillus patelloidae</name>
    <dbReference type="NCBI Taxonomy" id="2670334"/>
    <lineage>
        <taxon>Bacteria</taxon>
        <taxon>Bacillati</taxon>
        <taxon>Bacillota</taxon>
        <taxon>Bacilli</taxon>
        <taxon>Bacillales</taxon>
        <taxon>Bacillaceae</taxon>
        <taxon>Lottiidibacillus</taxon>
    </lineage>
</organism>
<dbReference type="InterPro" id="IPR051695">
    <property type="entry name" value="Phosphoglycerate_Mutase"/>
</dbReference>
<feature type="active site" description="Proton donor/acceptor" evidence="2">
    <location>
        <position position="82"/>
    </location>
</feature>
<dbReference type="Proteomes" id="UP000217083">
    <property type="component" value="Unassembled WGS sequence"/>
</dbReference>
<evidence type="ECO:0008006" key="6">
    <source>
        <dbReference type="Google" id="ProtNLM"/>
    </source>
</evidence>
<dbReference type="GO" id="GO:0004331">
    <property type="term" value="F:fructose-2,6-bisphosphate 2-phosphatase activity"/>
    <property type="evidence" value="ECO:0007669"/>
    <property type="project" value="TreeGrafter"/>
</dbReference>
<dbReference type="GO" id="GO:0005829">
    <property type="term" value="C:cytosol"/>
    <property type="evidence" value="ECO:0007669"/>
    <property type="project" value="TreeGrafter"/>
</dbReference>
<dbReference type="CDD" id="cd07067">
    <property type="entry name" value="HP_PGM_like"/>
    <property type="match status" value="1"/>
</dbReference>
<evidence type="ECO:0000313" key="5">
    <source>
        <dbReference type="Proteomes" id="UP000217083"/>
    </source>
</evidence>
<proteinExistence type="predicted"/>
<feature type="active site" description="Tele-phosphohistidine intermediate" evidence="2">
    <location>
        <position position="9"/>
    </location>
</feature>
<dbReference type="GO" id="GO:0045820">
    <property type="term" value="P:negative regulation of glycolytic process"/>
    <property type="evidence" value="ECO:0007669"/>
    <property type="project" value="TreeGrafter"/>
</dbReference>
<feature type="binding site" evidence="3">
    <location>
        <position position="58"/>
    </location>
    <ligand>
        <name>substrate</name>
    </ligand>
</feature>
<evidence type="ECO:0000313" key="4">
    <source>
        <dbReference type="EMBL" id="OZM58716.1"/>
    </source>
</evidence>
<keyword evidence="5" id="KW-1185">Reference proteome</keyword>
<gene>
    <name evidence="4" type="ORF">CIB95_03870</name>
</gene>
<reference evidence="5" key="1">
    <citation type="submission" date="2017-08" db="EMBL/GenBank/DDBJ databases">
        <authorList>
            <person name="Huang Z."/>
        </authorList>
    </citation>
    <scope>NUCLEOTIDE SEQUENCE [LARGE SCALE GENOMIC DNA]</scope>
    <source>
        <strain evidence="5">SA5d-4</strain>
    </source>
</reference>